<evidence type="ECO:0000313" key="1">
    <source>
        <dbReference type="EMBL" id="MPM71005.1"/>
    </source>
</evidence>
<reference evidence="1" key="1">
    <citation type="submission" date="2019-08" db="EMBL/GenBank/DDBJ databases">
        <authorList>
            <person name="Kucharzyk K."/>
            <person name="Murdoch R.W."/>
            <person name="Higgins S."/>
            <person name="Loffler F."/>
        </authorList>
    </citation>
    <scope>NUCLEOTIDE SEQUENCE</scope>
</reference>
<name>A0A645C0E5_9ZZZZ</name>
<gene>
    <name evidence="1" type="ORF">SDC9_117968</name>
</gene>
<comment type="caution">
    <text evidence="1">The sequence shown here is derived from an EMBL/GenBank/DDBJ whole genome shotgun (WGS) entry which is preliminary data.</text>
</comment>
<sequence length="262" mass="29907">MLKGARKPQRGKAARRLTLHGPPHQVHLALRWHIDTRDQIEEGALARAVRPDQCMDLARPQIQRHIIIGQQAAKPPGDVGCRQQQLPLLGRRLLREQVGIRGGQLWCGAGNPPRGQALQRRPQPIRETLQHQHHQQAENDHLVVARRAQQRGKNVLQFFLEQGDRRCAQHRPPQMARAAHHGHEKVFNADVEIERRRAHKALHMRVQPARNRRQHGSQHKQLGAIARGIHAHGFGHDAPALECTDRTPDARIQQVVHEPQRH</sequence>
<proteinExistence type="predicted"/>
<dbReference type="EMBL" id="VSSQ01023842">
    <property type="protein sequence ID" value="MPM71005.1"/>
    <property type="molecule type" value="Genomic_DNA"/>
</dbReference>
<organism evidence="1">
    <name type="scientific">bioreactor metagenome</name>
    <dbReference type="NCBI Taxonomy" id="1076179"/>
    <lineage>
        <taxon>unclassified sequences</taxon>
        <taxon>metagenomes</taxon>
        <taxon>ecological metagenomes</taxon>
    </lineage>
</organism>
<protein>
    <submittedName>
        <fullName evidence="1">Uncharacterized protein</fullName>
    </submittedName>
</protein>
<dbReference type="AlphaFoldDB" id="A0A645C0E5"/>
<accession>A0A645C0E5</accession>